<name>A0ABU9DFT9_9BACL</name>
<accession>A0ABU9DFT9</accession>
<dbReference type="Gene3D" id="3.20.80.10">
    <property type="entry name" value="Regulatory factor, effector binding domain"/>
    <property type="match status" value="1"/>
</dbReference>
<organism evidence="2 3">
    <name type="scientific">Paenibacillus filicis</name>
    <dbReference type="NCBI Taxonomy" id="669464"/>
    <lineage>
        <taxon>Bacteria</taxon>
        <taxon>Bacillati</taxon>
        <taxon>Bacillota</taxon>
        <taxon>Bacilli</taxon>
        <taxon>Bacillales</taxon>
        <taxon>Paenibacillaceae</taxon>
        <taxon>Paenibacillus</taxon>
    </lineage>
</organism>
<dbReference type="RefSeq" id="WP_341414771.1">
    <property type="nucleotide sequence ID" value="NZ_JBBPCC010000003.1"/>
</dbReference>
<protein>
    <submittedName>
        <fullName evidence="2">GyrI-like domain-containing protein</fullName>
    </submittedName>
</protein>
<proteinExistence type="predicted"/>
<reference evidence="2 3" key="1">
    <citation type="submission" date="2024-04" db="EMBL/GenBank/DDBJ databases">
        <title>draft genome sequnece of Paenibacillus filicis.</title>
        <authorList>
            <person name="Kim D.-U."/>
        </authorList>
    </citation>
    <scope>NUCLEOTIDE SEQUENCE [LARGE SCALE GENOMIC DNA]</scope>
    <source>
        <strain evidence="2 3">KACC14197</strain>
    </source>
</reference>
<dbReference type="Pfam" id="PF14526">
    <property type="entry name" value="Cass2"/>
    <property type="match status" value="1"/>
</dbReference>
<evidence type="ECO:0000259" key="1">
    <source>
        <dbReference type="Pfam" id="PF14526"/>
    </source>
</evidence>
<dbReference type="Proteomes" id="UP001469365">
    <property type="component" value="Unassembled WGS sequence"/>
</dbReference>
<dbReference type="EMBL" id="JBBPCC010000003">
    <property type="protein sequence ID" value="MEK8127720.1"/>
    <property type="molecule type" value="Genomic_DNA"/>
</dbReference>
<gene>
    <name evidence="2" type="ORF">WMW72_07295</name>
</gene>
<sequence length="134" mass="15069">MRVVELGEMKLVGLRVVCPGDQYAIEIPKATLQLENRLNEISCVANPEGFIGAFVVEELSEADDGYWVCVEVDEFGHIPEGMDSLTIPAQKYATILRRVDSKKRTPKTFECSGFSEFLPLLPFDRTGLHFIDFL</sequence>
<evidence type="ECO:0000313" key="3">
    <source>
        <dbReference type="Proteomes" id="UP001469365"/>
    </source>
</evidence>
<feature type="domain" description="Integron-associated effector binding protein" evidence="1">
    <location>
        <begin position="2"/>
        <end position="109"/>
    </location>
</feature>
<comment type="caution">
    <text evidence="2">The sequence shown here is derived from an EMBL/GenBank/DDBJ whole genome shotgun (WGS) entry which is preliminary data.</text>
</comment>
<evidence type="ECO:0000313" key="2">
    <source>
        <dbReference type="EMBL" id="MEK8127720.1"/>
    </source>
</evidence>
<keyword evidence="3" id="KW-1185">Reference proteome</keyword>
<dbReference type="InterPro" id="IPR029441">
    <property type="entry name" value="Cass2"/>
</dbReference>
<dbReference type="SUPFAM" id="SSF55136">
    <property type="entry name" value="Probable bacterial effector-binding domain"/>
    <property type="match status" value="1"/>
</dbReference>
<dbReference type="InterPro" id="IPR011256">
    <property type="entry name" value="Reg_factor_effector_dom_sf"/>
</dbReference>